<dbReference type="eggNOG" id="KOG1617">
    <property type="taxonomic scope" value="Eukaryota"/>
</dbReference>
<evidence type="ECO:0000256" key="5">
    <source>
        <dbReference type="ARBA" id="ARBA00022989"/>
    </source>
</evidence>
<evidence type="ECO:0000256" key="2">
    <source>
        <dbReference type="ARBA" id="ARBA00022516"/>
    </source>
</evidence>
<protein>
    <recommendedName>
        <fullName evidence="14">CDP-diacylglycerol--glycerol-3-phosphate 3-phosphatidyltransferase</fullName>
    </recommendedName>
</protein>
<dbReference type="HOGENOM" id="CLU_051314_0_2_1"/>
<dbReference type="GO" id="GO:0043337">
    <property type="term" value="F:cardiolipin synthase (CMP-forming)"/>
    <property type="evidence" value="ECO:0007669"/>
    <property type="project" value="EnsemblFungi"/>
</dbReference>
<keyword evidence="9" id="KW-1208">Phospholipid metabolism</keyword>
<dbReference type="OrthoDB" id="10020554at2759"/>
<dbReference type="InterPro" id="IPR043130">
    <property type="entry name" value="CDP-OH_PTrfase_TM_dom"/>
</dbReference>
<dbReference type="InParanoid" id="H2B294"/>
<comment type="subcellular location">
    <subcellularLocation>
        <location evidence="1">Membrane</location>
        <topology evidence="1">Multi-pass membrane protein</topology>
    </subcellularLocation>
</comment>
<dbReference type="PANTHER" id="PTHR14269:SF60">
    <property type="entry name" value="CARDIOLIPIN SYNTHASE (CMP-FORMING)"/>
    <property type="match status" value="1"/>
</dbReference>
<dbReference type="Gene3D" id="1.20.120.1760">
    <property type="match status" value="1"/>
</dbReference>
<evidence type="ECO:0000256" key="1">
    <source>
        <dbReference type="ARBA" id="ARBA00004141"/>
    </source>
</evidence>
<keyword evidence="5 11" id="KW-1133">Transmembrane helix</keyword>
<dbReference type="Pfam" id="PF01066">
    <property type="entry name" value="CDP-OH_P_transf"/>
    <property type="match status" value="1"/>
</dbReference>
<evidence type="ECO:0000256" key="3">
    <source>
        <dbReference type="ARBA" id="ARBA00022679"/>
    </source>
</evidence>
<gene>
    <name evidence="12" type="primary">KAFR0L01350</name>
    <name evidence="12" type="ORF">KAFR_0L01350</name>
</gene>
<keyword evidence="7 11" id="KW-0472">Membrane</keyword>
<feature type="transmembrane region" description="Helical" evidence="11">
    <location>
        <begin position="244"/>
        <end position="264"/>
    </location>
</feature>
<keyword evidence="3 10" id="KW-0808">Transferase</keyword>
<evidence type="ECO:0008006" key="14">
    <source>
        <dbReference type="Google" id="ProtNLM"/>
    </source>
</evidence>
<dbReference type="Proteomes" id="UP000005220">
    <property type="component" value="Chromosome 12"/>
</dbReference>
<evidence type="ECO:0000256" key="8">
    <source>
        <dbReference type="ARBA" id="ARBA00023209"/>
    </source>
</evidence>
<evidence type="ECO:0000256" key="10">
    <source>
        <dbReference type="RuleBase" id="RU003750"/>
    </source>
</evidence>
<organism evidence="12 13">
    <name type="scientific">Kazachstania africana (strain ATCC 22294 / BCRC 22015 / CBS 2517 / CECT 1963 / NBRC 1671 / NRRL Y-8276)</name>
    <name type="common">Yeast</name>
    <name type="synonym">Kluyveromyces africanus</name>
    <dbReference type="NCBI Taxonomy" id="1071382"/>
    <lineage>
        <taxon>Eukaryota</taxon>
        <taxon>Fungi</taxon>
        <taxon>Dikarya</taxon>
        <taxon>Ascomycota</taxon>
        <taxon>Saccharomycotina</taxon>
        <taxon>Saccharomycetes</taxon>
        <taxon>Saccharomycetales</taxon>
        <taxon>Saccharomycetaceae</taxon>
        <taxon>Kazachstania</taxon>
    </lineage>
</organism>
<dbReference type="GO" id="GO:0005739">
    <property type="term" value="C:mitochondrion"/>
    <property type="evidence" value="ECO:0007669"/>
    <property type="project" value="TreeGrafter"/>
</dbReference>
<evidence type="ECO:0000256" key="7">
    <source>
        <dbReference type="ARBA" id="ARBA00023136"/>
    </source>
</evidence>
<proteinExistence type="inferred from homology"/>
<dbReference type="InterPro" id="IPR048254">
    <property type="entry name" value="CDP_ALCOHOL_P_TRANSF_CS"/>
</dbReference>
<keyword evidence="8" id="KW-0594">Phospholipid biosynthesis</keyword>
<dbReference type="InterPro" id="IPR050324">
    <property type="entry name" value="CDP-alcohol_PTase-I"/>
</dbReference>
<reference evidence="12 13" key="1">
    <citation type="journal article" date="2011" name="Proc. Natl. Acad. Sci. U.S.A.">
        <title>Evolutionary erosion of yeast sex chromosomes by mating-type switching accidents.</title>
        <authorList>
            <person name="Gordon J.L."/>
            <person name="Armisen D."/>
            <person name="Proux-Wera E."/>
            <person name="Oheigeartaigh S.S."/>
            <person name="Byrne K.P."/>
            <person name="Wolfe K.H."/>
        </authorList>
    </citation>
    <scope>NUCLEOTIDE SEQUENCE [LARGE SCALE GENOMIC DNA]</scope>
    <source>
        <strain evidence="13">ATCC 22294 / BCRC 22015 / CBS 2517 / CECT 1963 / NBRC 1671 / NRRL Y-8276</strain>
    </source>
</reference>
<sequence length="273" mass="30406">MHIFTGLITRPSVNVLIKSCVTRPLSLRTLHANANIRYSKQEKSVAKKSGQSVEYNSLLTVPNILTLSRIATTPFIGHFIITSNLTPALSLFAYCCVTDYLDGYIARKHKLKSIAGTILDPIADKLLMVITTIALSFPPGPCIIPWPIASLILGRDIALGVAGMWIRYSTVKKVYKKVNWGKYFNFTKYPTVVVKPLLISKWNTFLQMIYLGTGVAMLLFDKVGDEDHNNDQLMNIKQKVSKSFNVLGYVVGATTLISGTSYIFSRTAVKFLY</sequence>
<dbReference type="InterPro" id="IPR000462">
    <property type="entry name" value="CDP-OH_P_trans"/>
</dbReference>
<evidence type="ECO:0000256" key="6">
    <source>
        <dbReference type="ARBA" id="ARBA00023098"/>
    </source>
</evidence>
<dbReference type="GO" id="GO:0007006">
    <property type="term" value="P:mitochondrial membrane organization"/>
    <property type="evidence" value="ECO:0007669"/>
    <property type="project" value="EnsemblFungi"/>
</dbReference>
<keyword evidence="2" id="KW-0444">Lipid biosynthesis</keyword>
<dbReference type="EMBL" id="HE650832">
    <property type="protein sequence ID" value="CCF60744.1"/>
    <property type="molecule type" value="Genomic_DNA"/>
</dbReference>
<keyword evidence="4 11" id="KW-0812">Transmembrane</keyword>
<evidence type="ECO:0000256" key="9">
    <source>
        <dbReference type="ARBA" id="ARBA00023264"/>
    </source>
</evidence>
<evidence type="ECO:0000313" key="12">
    <source>
        <dbReference type="EMBL" id="CCF60744.1"/>
    </source>
</evidence>
<dbReference type="RefSeq" id="XP_003959879.1">
    <property type="nucleotide sequence ID" value="XM_003959830.1"/>
</dbReference>
<dbReference type="GO" id="GO:0032049">
    <property type="term" value="P:cardiolipin biosynthetic process"/>
    <property type="evidence" value="ECO:0007669"/>
    <property type="project" value="TreeGrafter"/>
</dbReference>
<dbReference type="GO" id="GO:0006612">
    <property type="term" value="P:protein targeting to membrane"/>
    <property type="evidence" value="ECO:0007669"/>
    <property type="project" value="EnsemblFungi"/>
</dbReference>
<evidence type="ECO:0000256" key="4">
    <source>
        <dbReference type="ARBA" id="ARBA00022692"/>
    </source>
</evidence>
<dbReference type="GO" id="GO:0006873">
    <property type="term" value="P:intracellular monoatomic ion homeostasis"/>
    <property type="evidence" value="ECO:0007669"/>
    <property type="project" value="EnsemblFungi"/>
</dbReference>
<keyword evidence="13" id="KW-1185">Reference proteome</keyword>
<dbReference type="KEGG" id="kaf:KAFR_0L01350"/>
<name>H2B294_KAZAF</name>
<dbReference type="FunCoup" id="H2B294">
    <property type="interactions" value="398"/>
</dbReference>
<dbReference type="GO" id="GO:0016020">
    <property type="term" value="C:membrane"/>
    <property type="evidence" value="ECO:0007669"/>
    <property type="project" value="UniProtKB-SubCell"/>
</dbReference>
<accession>H2B294</accession>
<dbReference type="PANTHER" id="PTHR14269">
    <property type="entry name" value="CDP-DIACYLGLYCEROL--GLYCEROL-3-PHOSPHATE 3-PHOSPHATIDYLTRANSFERASE-RELATED"/>
    <property type="match status" value="1"/>
</dbReference>
<dbReference type="AlphaFoldDB" id="H2B294"/>
<evidence type="ECO:0000256" key="11">
    <source>
        <dbReference type="SAM" id="Phobius"/>
    </source>
</evidence>
<dbReference type="PROSITE" id="PS00379">
    <property type="entry name" value="CDP_ALCOHOL_P_TRANSF"/>
    <property type="match status" value="1"/>
</dbReference>
<dbReference type="GeneID" id="13886952"/>
<dbReference type="STRING" id="1071382.H2B294"/>
<evidence type="ECO:0000313" key="13">
    <source>
        <dbReference type="Proteomes" id="UP000005220"/>
    </source>
</evidence>
<feature type="transmembrane region" description="Helical" evidence="11">
    <location>
        <begin position="75"/>
        <end position="97"/>
    </location>
</feature>
<comment type="similarity">
    <text evidence="10">Belongs to the CDP-alcohol phosphatidyltransferase class-I family.</text>
</comment>
<keyword evidence="6" id="KW-0443">Lipid metabolism</keyword>